<accession>A0ABS6KCP6</accession>
<dbReference type="SUPFAM" id="SSF56563">
    <property type="entry name" value="Major capsid protein gp5"/>
    <property type="match status" value="1"/>
</dbReference>
<proteinExistence type="predicted"/>
<protein>
    <submittedName>
        <fullName evidence="3">Phage major capsid protein</fullName>
    </submittedName>
</protein>
<dbReference type="Proteomes" id="UP001314681">
    <property type="component" value="Unassembled WGS sequence"/>
</dbReference>
<dbReference type="InterPro" id="IPR024455">
    <property type="entry name" value="Phage_capsid"/>
</dbReference>
<evidence type="ECO:0000313" key="3">
    <source>
        <dbReference type="EMBL" id="MBU9728274.1"/>
    </source>
</evidence>
<dbReference type="Pfam" id="PF05065">
    <property type="entry name" value="Phage_capsid"/>
    <property type="match status" value="1"/>
</dbReference>
<dbReference type="InterPro" id="IPR054612">
    <property type="entry name" value="Phage_capsid-like_C"/>
</dbReference>
<dbReference type="RefSeq" id="WP_238727332.1">
    <property type="nucleotide sequence ID" value="NZ_JAHQCX010000018.1"/>
</dbReference>
<keyword evidence="4" id="KW-1185">Reference proteome</keyword>
<name>A0ABS6KCP6_9FIRM</name>
<organism evidence="3 4">
    <name type="scientific">Diplocloster modestus</name>
    <dbReference type="NCBI Taxonomy" id="2850322"/>
    <lineage>
        <taxon>Bacteria</taxon>
        <taxon>Bacillati</taxon>
        <taxon>Bacillota</taxon>
        <taxon>Clostridia</taxon>
        <taxon>Lachnospirales</taxon>
        <taxon>Lachnospiraceae</taxon>
        <taxon>Diplocloster</taxon>
    </lineage>
</organism>
<evidence type="ECO:0000256" key="1">
    <source>
        <dbReference type="ARBA" id="ARBA00004328"/>
    </source>
</evidence>
<reference evidence="3 4" key="1">
    <citation type="submission" date="2021-06" db="EMBL/GenBank/DDBJ databases">
        <title>Description of novel taxa of the family Lachnospiraceae.</title>
        <authorList>
            <person name="Chaplin A.V."/>
            <person name="Sokolova S.R."/>
            <person name="Pikina A.P."/>
            <person name="Korzhanova M."/>
            <person name="Belova V."/>
            <person name="Korostin D."/>
            <person name="Efimov B.A."/>
        </authorList>
    </citation>
    <scope>NUCLEOTIDE SEQUENCE [LARGE SCALE GENOMIC DNA]</scope>
    <source>
        <strain evidence="3 4">ASD4241</strain>
    </source>
</reference>
<dbReference type="EMBL" id="JAHQCX010000018">
    <property type="protein sequence ID" value="MBU9728274.1"/>
    <property type="molecule type" value="Genomic_DNA"/>
</dbReference>
<sequence length="445" mass="49513">MISKDIMVQDRQELAQQFSEALASGDEKKVAQAMADMAGNIQQQVLQEAQLINVEQADATTLAQRGIRQLTSIEKKYYESVIDAMKSNDPKQALTNLDVTMPETIFEDVFTELVAEHPLLDAIDFVNTTYITEWILNKNDKQIATWGKIDAEVEKEISSGFEKISMILHSLTAFMPVAKSMLDLGAQWLDKYVREVLKDALYVGLEEGIVNGTGLEQPIGMTKDLDAARADGEAYKDKTAIVVKDFTPATYGAILSKLAKTKNGRARTITEVIMIVNPVDYFTKVMPATTIITPQGTYVNNILPFPTRVIQCEQMEEGKAVIGIVNKYFMGMGTGKDGVIEASDEYRFLQRERVYLAYIYGNGKPKDNKAFEVLDISGIEPAAYVIKKAGDTQTVEVEKTAWTQEELEGMTIDQIKGLAAYKGYDITKTVKAEIITEFLEAQEVV</sequence>
<comment type="subcellular location">
    <subcellularLocation>
        <location evidence="1">Virion</location>
    </subcellularLocation>
</comment>
<evidence type="ECO:0000259" key="2">
    <source>
        <dbReference type="Pfam" id="PF05065"/>
    </source>
</evidence>
<dbReference type="NCBIfam" id="TIGR01554">
    <property type="entry name" value="major_cap_HK97"/>
    <property type="match status" value="1"/>
</dbReference>
<feature type="domain" description="Phage capsid-like C-terminal" evidence="2">
    <location>
        <begin position="99"/>
        <end position="375"/>
    </location>
</feature>
<evidence type="ECO:0000313" key="4">
    <source>
        <dbReference type="Proteomes" id="UP001314681"/>
    </source>
</evidence>
<comment type="caution">
    <text evidence="3">The sequence shown here is derived from an EMBL/GenBank/DDBJ whole genome shotgun (WGS) entry which is preliminary data.</text>
</comment>
<gene>
    <name evidence="3" type="ORF">KTH90_19920</name>
</gene>